<organism evidence="1 2">
    <name type="scientific">Brassica cretica</name>
    <name type="common">Mustard</name>
    <dbReference type="NCBI Taxonomy" id="69181"/>
    <lineage>
        <taxon>Eukaryota</taxon>
        <taxon>Viridiplantae</taxon>
        <taxon>Streptophyta</taxon>
        <taxon>Embryophyta</taxon>
        <taxon>Tracheophyta</taxon>
        <taxon>Spermatophyta</taxon>
        <taxon>Magnoliopsida</taxon>
        <taxon>eudicotyledons</taxon>
        <taxon>Gunneridae</taxon>
        <taxon>Pentapetalae</taxon>
        <taxon>rosids</taxon>
        <taxon>malvids</taxon>
        <taxon>Brassicales</taxon>
        <taxon>Brassicaceae</taxon>
        <taxon>Brassiceae</taxon>
        <taxon>Brassica</taxon>
    </lineage>
</organism>
<proteinExistence type="predicted"/>
<protein>
    <submittedName>
        <fullName evidence="1">Uncharacterized protein</fullName>
    </submittedName>
</protein>
<keyword evidence="2" id="KW-1185">Reference proteome</keyword>
<dbReference type="EMBL" id="QGKV02001556">
    <property type="protein sequence ID" value="KAF3515535.1"/>
    <property type="molecule type" value="Genomic_DNA"/>
</dbReference>
<gene>
    <name evidence="1" type="ORF">DY000_02063099</name>
</gene>
<accession>A0ABQ7AMB6</accession>
<comment type="caution">
    <text evidence="1">The sequence shown here is derived from an EMBL/GenBank/DDBJ whole genome shotgun (WGS) entry which is preliminary data.</text>
</comment>
<evidence type="ECO:0000313" key="2">
    <source>
        <dbReference type="Proteomes" id="UP000266723"/>
    </source>
</evidence>
<evidence type="ECO:0000313" key="1">
    <source>
        <dbReference type="EMBL" id="KAF3515535.1"/>
    </source>
</evidence>
<dbReference type="Proteomes" id="UP000266723">
    <property type="component" value="Unassembled WGS sequence"/>
</dbReference>
<reference evidence="1 2" key="1">
    <citation type="journal article" date="2020" name="BMC Genomics">
        <title>Intraspecific diversification of the crop wild relative Brassica cretica Lam. using demographic model selection.</title>
        <authorList>
            <person name="Kioukis A."/>
            <person name="Michalopoulou V.A."/>
            <person name="Briers L."/>
            <person name="Pirintsos S."/>
            <person name="Studholme D.J."/>
            <person name="Pavlidis P."/>
            <person name="Sarris P.F."/>
        </authorList>
    </citation>
    <scope>NUCLEOTIDE SEQUENCE [LARGE SCALE GENOMIC DNA]</scope>
    <source>
        <strain evidence="2">cv. PFS-1207/04</strain>
    </source>
</reference>
<name>A0ABQ7AMB6_BRACR</name>
<sequence>MSMIGLDFRAFYLRESDLKTNLVKGEGGSYDPNRLISHSRRPADEYPWEAAAGQ</sequence>